<sequence>MVNPDQKELFDVLNQQTEHQKRVDRVLYFVLPITAFLLSVICANLNWQSTLGTFVVLVVAFIAVGIKRQNLKVWLLLVAIYSLIDVYLSSKYSFPIQAVGRHTGTMLTFTGIVGIARPYIDRWMLK</sequence>
<evidence type="ECO:0000313" key="2">
    <source>
        <dbReference type="EMBL" id="QIO07170.1"/>
    </source>
</evidence>
<protein>
    <submittedName>
        <fullName evidence="2">Uncharacterized protein</fullName>
    </submittedName>
</protein>
<feature type="transmembrane region" description="Helical" evidence="1">
    <location>
        <begin position="102"/>
        <end position="120"/>
    </location>
</feature>
<name>A0A6G8RZ97_9GAMM</name>
<proteinExistence type="predicted"/>
<evidence type="ECO:0000313" key="3">
    <source>
        <dbReference type="Proteomes" id="UP000502297"/>
    </source>
</evidence>
<keyword evidence="1" id="KW-1133">Transmembrane helix</keyword>
<gene>
    <name evidence="2" type="ORF">G8E00_15120</name>
</gene>
<feature type="transmembrane region" description="Helical" evidence="1">
    <location>
        <begin position="49"/>
        <end position="66"/>
    </location>
</feature>
<reference evidence="2 3" key="1">
    <citation type="submission" date="2020-03" db="EMBL/GenBank/DDBJ databases">
        <authorList>
            <person name="Zhu W."/>
        </authorList>
    </citation>
    <scope>NUCLEOTIDE SEQUENCE [LARGE SCALE GENOMIC DNA]</scope>
    <source>
        <strain evidence="2 3">323-1</strain>
    </source>
</reference>
<organism evidence="2 3">
    <name type="scientific">Acinetobacter shaoyimingii</name>
    <dbReference type="NCBI Taxonomy" id="2715164"/>
    <lineage>
        <taxon>Bacteria</taxon>
        <taxon>Pseudomonadati</taxon>
        <taxon>Pseudomonadota</taxon>
        <taxon>Gammaproteobacteria</taxon>
        <taxon>Moraxellales</taxon>
        <taxon>Moraxellaceae</taxon>
        <taxon>Acinetobacter</taxon>
    </lineage>
</organism>
<dbReference type="RefSeq" id="WP_166012600.1">
    <property type="nucleotide sequence ID" value="NZ_CP049801.1"/>
</dbReference>
<accession>A0A6G8RZ97</accession>
<keyword evidence="1" id="KW-0472">Membrane</keyword>
<dbReference type="AlphaFoldDB" id="A0A6G8RZ97"/>
<keyword evidence="1" id="KW-0812">Transmembrane</keyword>
<dbReference type="EMBL" id="CP049801">
    <property type="protein sequence ID" value="QIO07170.1"/>
    <property type="molecule type" value="Genomic_DNA"/>
</dbReference>
<feature type="transmembrane region" description="Helical" evidence="1">
    <location>
        <begin position="73"/>
        <end position="90"/>
    </location>
</feature>
<feature type="transmembrane region" description="Helical" evidence="1">
    <location>
        <begin position="26"/>
        <end position="43"/>
    </location>
</feature>
<dbReference type="KEGG" id="asha:G8E00_15120"/>
<keyword evidence="3" id="KW-1185">Reference proteome</keyword>
<evidence type="ECO:0000256" key="1">
    <source>
        <dbReference type="SAM" id="Phobius"/>
    </source>
</evidence>
<dbReference type="Proteomes" id="UP000502297">
    <property type="component" value="Chromosome"/>
</dbReference>